<feature type="transmembrane region" description="Helical" evidence="6">
    <location>
        <begin position="175"/>
        <end position="193"/>
    </location>
</feature>
<keyword evidence="3 6" id="KW-1133">Transmembrane helix</keyword>
<keyword evidence="4 6" id="KW-0472">Membrane</keyword>
<dbReference type="VEuPathDB" id="FungiDB:jhhlp_006685"/>
<dbReference type="PANTHER" id="PTHR33048">
    <property type="entry name" value="PTH11-LIKE INTEGRAL MEMBRANE PROTEIN (AFU_ORTHOLOGUE AFUA_5G11245)"/>
    <property type="match status" value="1"/>
</dbReference>
<feature type="transmembrane region" description="Helical" evidence="6">
    <location>
        <begin position="54"/>
        <end position="75"/>
    </location>
</feature>
<feature type="transmembrane region" description="Helical" evidence="6">
    <location>
        <begin position="133"/>
        <end position="155"/>
    </location>
</feature>
<evidence type="ECO:0000256" key="6">
    <source>
        <dbReference type="SAM" id="Phobius"/>
    </source>
</evidence>
<dbReference type="InParanoid" id="A0A2N3N6J5"/>
<evidence type="ECO:0000313" key="8">
    <source>
        <dbReference type="EMBL" id="PKS08073.1"/>
    </source>
</evidence>
<evidence type="ECO:0000259" key="7">
    <source>
        <dbReference type="Pfam" id="PF20684"/>
    </source>
</evidence>
<dbReference type="Proteomes" id="UP000233524">
    <property type="component" value="Unassembled WGS sequence"/>
</dbReference>
<evidence type="ECO:0000256" key="5">
    <source>
        <dbReference type="ARBA" id="ARBA00038359"/>
    </source>
</evidence>
<accession>A0A2N3N6J5</accession>
<dbReference type="EMBL" id="NLAX01000701">
    <property type="protein sequence ID" value="PKS08073.1"/>
    <property type="molecule type" value="Genomic_DNA"/>
</dbReference>
<keyword evidence="2 6" id="KW-0812">Transmembrane</keyword>
<evidence type="ECO:0000256" key="4">
    <source>
        <dbReference type="ARBA" id="ARBA00023136"/>
    </source>
</evidence>
<feature type="transmembrane region" description="Helical" evidence="6">
    <location>
        <begin position="20"/>
        <end position="42"/>
    </location>
</feature>
<protein>
    <recommendedName>
        <fullName evidence="7">Rhodopsin domain-containing protein</fullName>
    </recommendedName>
</protein>
<dbReference type="InterPro" id="IPR052337">
    <property type="entry name" value="SAT4-like"/>
</dbReference>
<dbReference type="AlphaFoldDB" id="A0A2N3N6J5"/>
<comment type="subcellular location">
    <subcellularLocation>
        <location evidence="1">Membrane</location>
        <topology evidence="1">Multi-pass membrane protein</topology>
    </subcellularLocation>
</comment>
<dbReference type="STRING" id="41688.A0A2N3N6J5"/>
<dbReference type="GO" id="GO:0016020">
    <property type="term" value="C:membrane"/>
    <property type="evidence" value="ECO:0007669"/>
    <property type="project" value="UniProtKB-SubCell"/>
</dbReference>
<evidence type="ECO:0000256" key="3">
    <source>
        <dbReference type="ARBA" id="ARBA00022989"/>
    </source>
</evidence>
<sequence length="257" mass="28103">MFGAVESGPSSYQAENRGPTIIAVIASTTAVAVLFIAARMYSRHLAARRFWIDDYLIVLSGLLSIAYIALTAAAVHFGAGRHATTLEPADRNKSILLINIAFVPGVLCFVIPKFAVVILLSRILNPGRTHRRIMWVVSVIYGALAVGLLVVNFTQCSPPAALWGEAEGKCLDRRVIVNYALAVGISSAVFDFYLASYPTWVLSGLMMYWRRKVALSSSLGFGYCAGAITIYKCTWVPTLKHVDDFTYAADNVVLWTM</sequence>
<feature type="transmembrane region" description="Helical" evidence="6">
    <location>
        <begin position="95"/>
        <end position="121"/>
    </location>
</feature>
<reference evidence="8 9" key="1">
    <citation type="journal article" date="2017" name="G3 (Bethesda)">
        <title>First Draft Genome Sequence of the Pathogenic Fungus Lomentospora prolificans (Formerly Scedosporium prolificans).</title>
        <authorList>
            <person name="Luo R."/>
            <person name="Zimin A."/>
            <person name="Workman R."/>
            <person name="Fan Y."/>
            <person name="Pertea G."/>
            <person name="Grossman N."/>
            <person name="Wear M.P."/>
            <person name="Jia B."/>
            <person name="Miller H."/>
            <person name="Casadevall A."/>
            <person name="Timp W."/>
            <person name="Zhang S.X."/>
            <person name="Salzberg S.L."/>
        </authorList>
    </citation>
    <scope>NUCLEOTIDE SEQUENCE [LARGE SCALE GENOMIC DNA]</scope>
    <source>
        <strain evidence="8 9">JHH-5317</strain>
    </source>
</reference>
<keyword evidence="9" id="KW-1185">Reference proteome</keyword>
<proteinExistence type="inferred from homology"/>
<evidence type="ECO:0000256" key="1">
    <source>
        <dbReference type="ARBA" id="ARBA00004141"/>
    </source>
</evidence>
<dbReference type="InterPro" id="IPR049326">
    <property type="entry name" value="Rhodopsin_dom_fungi"/>
</dbReference>
<evidence type="ECO:0000256" key="2">
    <source>
        <dbReference type="ARBA" id="ARBA00022692"/>
    </source>
</evidence>
<evidence type="ECO:0000313" key="9">
    <source>
        <dbReference type="Proteomes" id="UP000233524"/>
    </source>
</evidence>
<dbReference type="Pfam" id="PF20684">
    <property type="entry name" value="Fung_rhodopsin"/>
    <property type="match status" value="1"/>
</dbReference>
<dbReference type="OrthoDB" id="5429740at2759"/>
<gene>
    <name evidence="8" type="ORF">jhhlp_006685</name>
</gene>
<comment type="similarity">
    <text evidence="5">Belongs to the SAT4 family.</text>
</comment>
<organism evidence="8 9">
    <name type="scientific">Lomentospora prolificans</name>
    <dbReference type="NCBI Taxonomy" id="41688"/>
    <lineage>
        <taxon>Eukaryota</taxon>
        <taxon>Fungi</taxon>
        <taxon>Dikarya</taxon>
        <taxon>Ascomycota</taxon>
        <taxon>Pezizomycotina</taxon>
        <taxon>Sordariomycetes</taxon>
        <taxon>Hypocreomycetidae</taxon>
        <taxon>Microascales</taxon>
        <taxon>Microascaceae</taxon>
        <taxon>Lomentospora</taxon>
    </lineage>
</organism>
<comment type="caution">
    <text evidence="8">The sequence shown here is derived from an EMBL/GenBank/DDBJ whole genome shotgun (WGS) entry which is preliminary data.</text>
</comment>
<feature type="domain" description="Rhodopsin" evidence="7">
    <location>
        <begin position="38"/>
        <end position="257"/>
    </location>
</feature>
<dbReference type="PANTHER" id="PTHR33048:SF155">
    <property type="entry name" value="INTEGRAL MEMBRANE PROTEIN"/>
    <property type="match status" value="1"/>
</dbReference>
<name>A0A2N3N6J5_9PEZI</name>
<feature type="transmembrane region" description="Helical" evidence="6">
    <location>
        <begin position="213"/>
        <end position="231"/>
    </location>
</feature>